<dbReference type="SMART" id="SM00487">
    <property type="entry name" value="DEXDc"/>
    <property type="match status" value="1"/>
</dbReference>
<keyword evidence="2" id="KW-0378">Hydrolase</keyword>
<reference evidence="2 3" key="1">
    <citation type="submission" date="2020-06" db="EMBL/GenBank/DDBJ databases">
        <title>Photobacterium damselae subsp. damselae comparative genomics.</title>
        <authorList>
            <person name="Osorio C.R."/>
        </authorList>
    </citation>
    <scope>NUCLEOTIDE SEQUENCE [LARGE SCALE GENOMIC DNA]</scope>
    <source>
        <strain evidence="2 3">TW250/03</strain>
    </source>
</reference>
<dbReference type="Proteomes" id="UP000533429">
    <property type="component" value="Unassembled WGS sequence"/>
</dbReference>
<name>A0A850QY40_PHODD</name>
<dbReference type="GO" id="GO:0005524">
    <property type="term" value="F:ATP binding"/>
    <property type="evidence" value="ECO:0007669"/>
    <property type="project" value="InterPro"/>
</dbReference>
<dbReference type="SUPFAM" id="SSF52540">
    <property type="entry name" value="P-loop containing nucleoside triphosphate hydrolases"/>
    <property type="match status" value="1"/>
</dbReference>
<evidence type="ECO:0000259" key="1">
    <source>
        <dbReference type="SMART" id="SM00487"/>
    </source>
</evidence>
<dbReference type="InterPro" id="IPR027417">
    <property type="entry name" value="P-loop_NTPase"/>
</dbReference>
<keyword evidence="2" id="KW-0547">Nucleotide-binding</keyword>
<dbReference type="InterPro" id="IPR006935">
    <property type="entry name" value="Helicase/UvrB_N"/>
</dbReference>
<organism evidence="2 3">
    <name type="scientific">Photobacterium damselae subsp. damselae</name>
    <name type="common">Listonella damsela</name>
    <dbReference type="NCBI Taxonomy" id="85581"/>
    <lineage>
        <taxon>Bacteria</taxon>
        <taxon>Pseudomonadati</taxon>
        <taxon>Pseudomonadota</taxon>
        <taxon>Gammaproteobacteria</taxon>
        <taxon>Vibrionales</taxon>
        <taxon>Vibrionaceae</taxon>
        <taxon>Photobacterium</taxon>
    </lineage>
</organism>
<comment type="caution">
    <text evidence="2">The sequence shown here is derived from an EMBL/GenBank/DDBJ whole genome shotgun (WGS) entry which is preliminary data.</text>
</comment>
<dbReference type="Pfam" id="PF04851">
    <property type="entry name" value="ResIII"/>
    <property type="match status" value="1"/>
</dbReference>
<sequence>MRDHSMLRKWQAECVAQALEKYESGSNHFFCQATPGAGKSIMSATLAKTLLDKGMIDLILCFSPSVAVADGMRATFSIIINCPFNGSLGSIGQSLTYQSIQYLGDDFWRTIEKYRVLVVFDEIHHCSGDEPDRANIWGQQILARIQGVATYTLALSGTPWRSDKFPIVLAEYSDPEGKLFCDYQYGLAQAIADNVCRKPKIVLVDNEHLTISEGAEKKSFASILELLKQSKTSYQDVIHNTQAMEYILGLGCQKLSEIRKESFNAGGLVVASSVKHAKQVQKILTEKFGQSATLVTYHHDDPQSEIKAYQTGTTQWIVSVGMISEGTDIPRLQVCCHISAVKTELYFRQVLGRILRVNDSPNQQAWLYTFAEQNLIEYAERIEHDIPETCLFAKIGKEEYAPELQATNQCGEVESVPAKTIKGYSQFDWGIQSKPSSSGRGADDIFDEIWLGRFRERVVSAFL</sequence>
<dbReference type="PANTHER" id="PTHR47396:SF1">
    <property type="entry name" value="ATP-DEPENDENT HELICASE IRC3-RELATED"/>
    <property type="match status" value="1"/>
</dbReference>
<dbReference type="Pfam" id="PF00271">
    <property type="entry name" value="Helicase_C"/>
    <property type="match status" value="1"/>
</dbReference>
<dbReference type="Gene3D" id="3.40.50.300">
    <property type="entry name" value="P-loop containing nucleotide triphosphate hydrolases"/>
    <property type="match status" value="2"/>
</dbReference>
<accession>A0A850QY40</accession>
<feature type="domain" description="Helicase ATP-binding" evidence="1">
    <location>
        <begin position="3"/>
        <end position="180"/>
    </location>
</feature>
<dbReference type="PANTHER" id="PTHR47396">
    <property type="entry name" value="TYPE I RESTRICTION ENZYME ECOKI R PROTEIN"/>
    <property type="match status" value="1"/>
</dbReference>
<protein>
    <submittedName>
        <fullName evidence="2">DEAD/DEAH box helicase family protein</fullName>
    </submittedName>
</protein>
<dbReference type="GO" id="GO:0016787">
    <property type="term" value="F:hydrolase activity"/>
    <property type="evidence" value="ECO:0007669"/>
    <property type="project" value="InterPro"/>
</dbReference>
<proteinExistence type="predicted"/>
<dbReference type="GO" id="GO:0003677">
    <property type="term" value="F:DNA binding"/>
    <property type="evidence" value="ECO:0007669"/>
    <property type="project" value="InterPro"/>
</dbReference>
<dbReference type="GO" id="GO:0004386">
    <property type="term" value="F:helicase activity"/>
    <property type="evidence" value="ECO:0007669"/>
    <property type="project" value="UniProtKB-KW"/>
</dbReference>
<dbReference type="GO" id="GO:0005829">
    <property type="term" value="C:cytosol"/>
    <property type="evidence" value="ECO:0007669"/>
    <property type="project" value="TreeGrafter"/>
</dbReference>
<dbReference type="AlphaFoldDB" id="A0A850QY40"/>
<gene>
    <name evidence="2" type="ORF">HWA77_22555</name>
</gene>
<dbReference type="InterPro" id="IPR001650">
    <property type="entry name" value="Helicase_C-like"/>
</dbReference>
<dbReference type="InterPro" id="IPR014001">
    <property type="entry name" value="Helicase_ATP-bd"/>
</dbReference>
<dbReference type="EMBL" id="JABXOR010001455">
    <property type="protein sequence ID" value="NVP02993.1"/>
    <property type="molecule type" value="Genomic_DNA"/>
</dbReference>
<dbReference type="InterPro" id="IPR050742">
    <property type="entry name" value="Helicase_Restrict-Modif_Enz"/>
</dbReference>
<evidence type="ECO:0000313" key="3">
    <source>
        <dbReference type="Proteomes" id="UP000533429"/>
    </source>
</evidence>
<evidence type="ECO:0000313" key="2">
    <source>
        <dbReference type="EMBL" id="NVP02993.1"/>
    </source>
</evidence>
<keyword evidence="2" id="KW-0347">Helicase</keyword>
<keyword evidence="2" id="KW-0067">ATP-binding</keyword>